<evidence type="ECO:0000259" key="1">
    <source>
        <dbReference type="Pfam" id="PF17680"/>
    </source>
</evidence>
<evidence type="ECO:0000313" key="2">
    <source>
        <dbReference type="EMBL" id="VAX18253.1"/>
    </source>
</evidence>
<feature type="domain" description="FlgO" evidence="1">
    <location>
        <begin position="48"/>
        <end position="170"/>
    </location>
</feature>
<proteinExistence type="predicted"/>
<sequence>MYKIRNGVAVFIFVLFTYGCAGMQVTSGPSGPSEDDQFGTSFMAYTIKERLRKPRTIGQPMVVTTFVDLNNLSKSSVFGRVMAEQLLNKLHEAGFTVSELRKGKDIFMRQELGEMILSRDAHEVLNKSTADAVLAGTYVATSDSVIINARLLAVNSPLVLSSCSYRLKMTKELEKLLTGESPF</sequence>
<name>A0A3B1C0X7_9ZZZZ</name>
<organism evidence="2">
    <name type="scientific">hydrothermal vent metagenome</name>
    <dbReference type="NCBI Taxonomy" id="652676"/>
    <lineage>
        <taxon>unclassified sequences</taxon>
        <taxon>metagenomes</taxon>
        <taxon>ecological metagenomes</taxon>
    </lineage>
</organism>
<reference evidence="2" key="1">
    <citation type="submission" date="2018-06" db="EMBL/GenBank/DDBJ databases">
        <authorList>
            <person name="Zhirakovskaya E."/>
        </authorList>
    </citation>
    <scope>NUCLEOTIDE SEQUENCE</scope>
</reference>
<dbReference type="InterPro" id="IPR041215">
    <property type="entry name" value="FlgO_dom"/>
</dbReference>
<accession>A0A3B1C0X7</accession>
<dbReference type="Pfam" id="PF17680">
    <property type="entry name" value="FlgO"/>
    <property type="match status" value="1"/>
</dbReference>
<gene>
    <name evidence="2" type="ORF">MNBD_NITROSPINAE04-559</name>
</gene>
<protein>
    <recommendedName>
        <fullName evidence="1">FlgO domain-containing protein</fullName>
    </recommendedName>
</protein>
<dbReference type="AlphaFoldDB" id="A0A3B1C0X7"/>
<dbReference type="PROSITE" id="PS51257">
    <property type="entry name" value="PROKAR_LIPOPROTEIN"/>
    <property type="match status" value="1"/>
</dbReference>
<dbReference type="EMBL" id="UOGA01000119">
    <property type="protein sequence ID" value="VAX18253.1"/>
    <property type="molecule type" value="Genomic_DNA"/>
</dbReference>